<name>A0ABR9MK59_9ACTN</name>
<evidence type="ECO:0000256" key="1">
    <source>
        <dbReference type="SAM" id="SignalP"/>
    </source>
</evidence>
<evidence type="ECO:0000313" key="3">
    <source>
        <dbReference type="Proteomes" id="UP000633509"/>
    </source>
</evidence>
<evidence type="ECO:0008006" key="4">
    <source>
        <dbReference type="Google" id="ProtNLM"/>
    </source>
</evidence>
<keyword evidence="3" id="KW-1185">Reference proteome</keyword>
<sequence>MRKLLTPLVVAASTLAALAGTTASVSATSAASDTSPAQVEVQGVQLTPAQAKALRHAAAADPGLTRDQAAKIVSARGQVGANASGSGKSTGPCGEARLWGDSYGHYSFGLDFRVEQVGTAALGGVTISTDSPLPDTADKQSFGVSGASVGNDTAGQAWYTLSSIGWGATKTTMEGWALTTGAWWCGIDVKTIQWK</sequence>
<dbReference type="EMBL" id="JADBEK010000001">
    <property type="protein sequence ID" value="MBE1593319.1"/>
    <property type="molecule type" value="Genomic_DNA"/>
</dbReference>
<proteinExistence type="predicted"/>
<keyword evidence="1" id="KW-0732">Signal</keyword>
<dbReference type="RefSeq" id="WP_192792693.1">
    <property type="nucleotide sequence ID" value="NZ_JADBEK010000001.1"/>
</dbReference>
<accession>A0ABR9MK59</accession>
<evidence type="ECO:0000313" key="2">
    <source>
        <dbReference type="EMBL" id="MBE1593319.1"/>
    </source>
</evidence>
<comment type="caution">
    <text evidence="2">The sequence shown here is derived from an EMBL/GenBank/DDBJ whole genome shotgun (WGS) entry which is preliminary data.</text>
</comment>
<organism evidence="2 3">
    <name type="scientific">Nonomuraea angiospora</name>
    <dbReference type="NCBI Taxonomy" id="46172"/>
    <lineage>
        <taxon>Bacteria</taxon>
        <taxon>Bacillati</taxon>
        <taxon>Actinomycetota</taxon>
        <taxon>Actinomycetes</taxon>
        <taxon>Streptosporangiales</taxon>
        <taxon>Streptosporangiaceae</taxon>
        <taxon>Nonomuraea</taxon>
    </lineage>
</organism>
<dbReference type="Proteomes" id="UP000633509">
    <property type="component" value="Unassembled WGS sequence"/>
</dbReference>
<protein>
    <recommendedName>
        <fullName evidence="4">Secreted protein</fullName>
    </recommendedName>
</protein>
<feature type="chain" id="PRO_5047486203" description="Secreted protein" evidence="1">
    <location>
        <begin position="20"/>
        <end position="195"/>
    </location>
</feature>
<gene>
    <name evidence="2" type="ORF">H4W80_011577</name>
</gene>
<feature type="signal peptide" evidence="1">
    <location>
        <begin position="1"/>
        <end position="19"/>
    </location>
</feature>
<reference evidence="2 3" key="1">
    <citation type="submission" date="2020-10" db="EMBL/GenBank/DDBJ databases">
        <title>Sequencing the genomes of 1000 actinobacteria strains.</title>
        <authorList>
            <person name="Klenk H.-P."/>
        </authorList>
    </citation>
    <scope>NUCLEOTIDE SEQUENCE [LARGE SCALE GENOMIC DNA]</scope>
    <source>
        <strain evidence="2 3">DSM 43173</strain>
    </source>
</reference>